<feature type="region of interest" description="Disordered" evidence="1">
    <location>
        <begin position="306"/>
        <end position="325"/>
    </location>
</feature>
<evidence type="ECO:0000313" key="3">
    <source>
        <dbReference type="Proteomes" id="UP001396334"/>
    </source>
</evidence>
<dbReference type="Proteomes" id="UP001396334">
    <property type="component" value="Unassembled WGS sequence"/>
</dbReference>
<keyword evidence="3" id="KW-1185">Reference proteome</keyword>
<sequence length="325" mass="35233">MIGVFDAAATVTPNNPRKHRRFDKEPPDRGGPGNQPPQSDVVVDADGIMIPPSYKDSLLHGNGTVPGGEEFDEDDDIDILEGEVIRSMIDGLISIEFSDRIQKLAAKSLDQTLVIKLLGHRIDSCPDILRPQQPTTVNDLPQPLIDHSVGIDAASVTVGASKTTVDNTPYGLWMVVELGPRRAPRKQQENNVRQQGIVLRENCFNAISMPELNMCDDNDTNALTRPSSSVRTAPTAPLVFRAKQRVKGKSTVISKVSSGTHVRKPLTLSDFSVLSRSSHKDGSSKSVPTQVVSLDASKHSAVVIGENSDPNIQQSMPQFPNPPTL</sequence>
<protein>
    <submittedName>
        <fullName evidence="2">Uncharacterized protein</fullName>
    </submittedName>
</protein>
<organism evidence="2 3">
    <name type="scientific">Hibiscus sabdariffa</name>
    <name type="common">roselle</name>
    <dbReference type="NCBI Taxonomy" id="183260"/>
    <lineage>
        <taxon>Eukaryota</taxon>
        <taxon>Viridiplantae</taxon>
        <taxon>Streptophyta</taxon>
        <taxon>Embryophyta</taxon>
        <taxon>Tracheophyta</taxon>
        <taxon>Spermatophyta</taxon>
        <taxon>Magnoliopsida</taxon>
        <taxon>eudicotyledons</taxon>
        <taxon>Gunneridae</taxon>
        <taxon>Pentapetalae</taxon>
        <taxon>rosids</taxon>
        <taxon>malvids</taxon>
        <taxon>Malvales</taxon>
        <taxon>Malvaceae</taxon>
        <taxon>Malvoideae</taxon>
        <taxon>Hibiscus</taxon>
    </lineage>
</organism>
<proteinExistence type="predicted"/>
<comment type="caution">
    <text evidence="2">The sequence shown here is derived from an EMBL/GenBank/DDBJ whole genome shotgun (WGS) entry which is preliminary data.</text>
</comment>
<accession>A0ABR2SRJ6</accession>
<gene>
    <name evidence="2" type="ORF">V6N11_067672</name>
</gene>
<evidence type="ECO:0000256" key="1">
    <source>
        <dbReference type="SAM" id="MobiDB-lite"/>
    </source>
</evidence>
<feature type="region of interest" description="Disordered" evidence="1">
    <location>
        <begin position="1"/>
        <end position="39"/>
    </location>
</feature>
<dbReference type="EMBL" id="JBBPBN010000012">
    <property type="protein sequence ID" value="KAK9027850.1"/>
    <property type="molecule type" value="Genomic_DNA"/>
</dbReference>
<evidence type="ECO:0000313" key="2">
    <source>
        <dbReference type="EMBL" id="KAK9027850.1"/>
    </source>
</evidence>
<name>A0ABR2SRJ6_9ROSI</name>
<reference evidence="2 3" key="1">
    <citation type="journal article" date="2024" name="G3 (Bethesda)">
        <title>Genome assembly of Hibiscus sabdariffa L. provides insights into metabolisms of medicinal natural products.</title>
        <authorList>
            <person name="Kim T."/>
        </authorList>
    </citation>
    <scope>NUCLEOTIDE SEQUENCE [LARGE SCALE GENOMIC DNA]</scope>
    <source>
        <strain evidence="2">TK-2024</strain>
        <tissue evidence="2">Old leaves</tissue>
    </source>
</reference>
<feature type="compositionally biased region" description="Polar residues" evidence="1">
    <location>
        <begin position="308"/>
        <end position="318"/>
    </location>
</feature>